<sequence length="453" mass="46528">MGLWGLTRGTVSHRIAPVLHAFGGAATVLAVGVALLGALPELQISDDTPSLIVATEDVPSTGTEFAVQFAGRVSAAAETLATLPAAQVAALWRELPLSFVSDLIKQRPDVVGNLEGARYADRDRANISQLATARQNALSAEQLALSQLRSAASPESSALTVAEASARVQAIDVLLGLLGETPSHDARRYLLSLDSSVDGPPLAAISVGNLDSALFTTYFVPGMNSSVLEAEDYLRGVTRIQQASDASAAVLWLGYESPGPVETVSTARAEAGAVLLGAALDGYNAYRDAFSVQSELTVVAHSYGSTTAAIALAGGDHAVDAFVMIGSAGVPSHIRVSDLHVPAGRVYASEATADGLAAKGQFWSGRTNPASAEWGAQLFSSNGATLADGTILAAVRAHDAVGANDEADHEKYLGDGTQSLYGIRKIVTGQSYDIAPAAPAPSPDSTILASAAK</sequence>
<proteinExistence type="predicted"/>
<name>A0A1I4YRF2_9MICO</name>
<dbReference type="Pfam" id="PF06259">
    <property type="entry name" value="Abhydrolase_8"/>
    <property type="match status" value="1"/>
</dbReference>
<reference evidence="3" key="1">
    <citation type="submission" date="2016-10" db="EMBL/GenBank/DDBJ databases">
        <authorList>
            <person name="Varghese N."/>
            <person name="Submissions S."/>
        </authorList>
    </citation>
    <scope>NUCLEOTIDE SEQUENCE [LARGE SCALE GENOMIC DNA]</scope>
    <source>
        <strain evidence="3">CGMCC 1.11101</strain>
    </source>
</reference>
<dbReference type="SUPFAM" id="SSF53474">
    <property type="entry name" value="alpha/beta-Hydrolases"/>
    <property type="match status" value="1"/>
</dbReference>
<dbReference type="InterPro" id="IPR029058">
    <property type="entry name" value="AB_hydrolase_fold"/>
</dbReference>
<dbReference type="EMBL" id="FOVM01000001">
    <property type="protein sequence ID" value="SFN40200.1"/>
    <property type="molecule type" value="Genomic_DNA"/>
</dbReference>
<dbReference type="GO" id="GO:0016787">
    <property type="term" value="F:hydrolase activity"/>
    <property type="evidence" value="ECO:0007669"/>
    <property type="project" value="UniProtKB-KW"/>
</dbReference>
<accession>A0A1I4YRF2</accession>
<dbReference type="AlphaFoldDB" id="A0A1I4YRF2"/>
<evidence type="ECO:0000313" key="3">
    <source>
        <dbReference type="Proteomes" id="UP000198867"/>
    </source>
</evidence>
<evidence type="ECO:0000259" key="1">
    <source>
        <dbReference type="Pfam" id="PF06259"/>
    </source>
</evidence>
<evidence type="ECO:0000313" key="2">
    <source>
        <dbReference type="EMBL" id="SFN40200.1"/>
    </source>
</evidence>
<keyword evidence="3" id="KW-1185">Reference proteome</keyword>
<dbReference type="STRING" id="995034.SAMN05216219_0427"/>
<dbReference type="OrthoDB" id="3259161at2"/>
<dbReference type="InterPro" id="IPR010427">
    <property type="entry name" value="DUF1023"/>
</dbReference>
<feature type="domain" description="DUF1023" evidence="1">
    <location>
        <begin position="202"/>
        <end position="356"/>
    </location>
</feature>
<protein>
    <submittedName>
        <fullName evidence="2">Alpha/beta hydrolase</fullName>
    </submittedName>
</protein>
<organism evidence="2 3">
    <name type="scientific">Mycetocola miduiensis</name>
    <dbReference type="NCBI Taxonomy" id="995034"/>
    <lineage>
        <taxon>Bacteria</taxon>
        <taxon>Bacillati</taxon>
        <taxon>Actinomycetota</taxon>
        <taxon>Actinomycetes</taxon>
        <taxon>Micrococcales</taxon>
        <taxon>Microbacteriaceae</taxon>
        <taxon>Mycetocola</taxon>
    </lineage>
</organism>
<gene>
    <name evidence="2" type="ORF">SAMN05216219_0427</name>
</gene>
<keyword evidence="2" id="KW-0378">Hydrolase</keyword>
<dbReference type="Proteomes" id="UP000198867">
    <property type="component" value="Unassembled WGS sequence"/>
</dbReference>